<keyword evidence="6 10" id="KW-0378">Hydrolase</keyword>
<dbReference type="InterPro" id="IPR023834">
    <property type="entry name" value="T7SS_pept_S8A_mycosin"/>
</dbReference>
<keyword evidence="5" id="KW-0812">Transmembrane</keyword>
<proteinExistence type="inferred from homology"/>
<evidence type="ECO:0000313" key="16">
    <source>
        <dbReference type="Proteomes" id="UP000820669"/>
    </source>
</evidence>
<feature type="compositionally biased region" description="Pro residues" evidence="12">
    <location>
        <begin position="455"/>
        <end position="464"/>
    </location>
</feature>
<evidence type="ECO:0000256" key="13">
    <source>
        <dbReference type="SAM" id="SignalP"/>
    </source>
</evidence>
<evidence type="ECO:0000256" key="2">
    <source>
        <dbReference type="ARBA" id="ARBA00011073"/>
    </source>
</evidence>
<evidence type="ECO:0000256" key="11">
    <source>
        <dbReference type="RuleBase" id="RU003355"/>
    </source>
</evidence>
<dbReference type="EMBL" id="JAAXLA010000056">
    <property type="protein sequence ID" value="NMI00417.1"/>
    <property type="molecule type" value="Genomic_DNA"/>
</dbReference>
<feature type="active site" description="Charge relay system" evidence="10">
    <location>
        <position position="128"/>
    </location>
</feature>
<dbReference type="PROSITE" id="PS00136">
    <property type="entry name" value="SUBTILASE_ASP"/>
    <property type="match status" value="1"/>
</dbReference>
<comment type="caution">
    <text evidence="15">The sequence shown here is derived from an EMBL/GenBank/DDBJ whole genome shotgun (WGS) entry which is preliminary data.</text>
</comment>
<dbReference type="PROSITE" id="PS00138">
    <property type="entry name" value="SUBTILASE_SER"/>
    <property type="match status" value="1"/>
</dbReference>
<dbReference type="SUPFAM" id="SSF52743">
    <property type="entry name" value="Subtilisin-like"/>
    <property type="match status" value="1"/>
</dbReference>
<name>A0ABX1SFT2_9PSEU</name>
<evidence type="ECO:0000256" key="10">
    <source>
        <dbReference type="PROSITE-ProRule" id="PRU01240"/>
    </source>
</evidence>
<keyword evidence="16" id="KW-1185">Reference proteome</keyword>
<evidence type="ECO:0000256" key="1">
    <source>
        <dbReference type="ARBA" id="ARBA00004162"/>
    </source>
</evidence>
<dbReference type="Pfam" id="PF00082">
    <property type="entry name" value="Peptidase_S8"/>
    <property type="match status" value="1"/>
</dbReference>
<organism evidence="15 16">
    <name type="scientific">Pseudonocardia acidicola</name>
    <dbReference type="NCBI Taxonomy" id="2724939"/>
    <lineage>
        <taxon>Bacteria</taxon>
        <taxon>Bacillati</taxon>
        <taxon>Actinomycetota</taxon>
        <taxon>Actinomycetes</taxon>
        <taxon>Pseudonocardiales</taxon>
        <taxon>Pseudonocardiaceae</taxon>
        <taxon>Pseudonocardia</taxon>
    </lineage>
</organism>
<dbReference type="InterPro" id="IPR023828">
    <property type="entry name" value="Peptidase_S8_Ser-AS"/>
</dbReference>
<evidence type="ECO:0000256" key="5">
    <source>
        <dbReference type="ARBA" id="ARBA00022692"/>
    </source>
</evidence>
<dbReference type="InterPro" id="IPR015500">
    <property type="entry name" value="Peptidase_S8_subtilisin-rel"/>
</dbReference>
<keyword evidence="4 10" id="KW-0645">Protease</keyword>
<evidence type="ECO:0000256" key="4">
    <source>
        <dbReference type="ARBA" id="ARBA00022670"/>
    </source>
</evidence>
<dbReference type="PRINTS" id="PR00723">
    <property type="entry name" value="SUBTILISIN"/>
</dbReference>
<keyword evidence="3" id="KW-1003">Cell membrane</keyword>
<evidence type="ECO:0000256" key="12">
    <source>
        <dbReference type="SAM" id="MobiDB-lite"/>
    </source>
</evidence>
<dbReference type="InterPro" id="IPR023827">
    <property type="entry name" value="Peptidase_S8_Asp-AS"/>
</dbReference>
<dbReference type="PROSITE" id="PS51892">
    <property type="entry name" value="SUBTILASE"/>
    <property type="match status" value="1"/>
</dbReference>
<feature type="domain" description="Peptidase S8/S53" evidence="14">
    <location>
        <begin position="87"/>
        <end position="358"/>
    </location>
</feature>
<feature type="active site" description="Charge relay system" evidence="10">
    <location>
        <position position="312"/>
    </location>
</feature>
<reference evidence="15 16" key="1">
    <citation type="submission" date="2020-04" db="EMBL/GenBank/DDBJ databases">
        <authorList>
            <person name="Klaysubun C."/>
            <person name="Duangmal K."/>
            <person name="Lipun K."/>
        </authorList>
    </citation>
    <scope>NUCLEOTIDE SEQUENCE [LARGE SCALE GENOMIC DNA]</scope>
    <source>
        <strain evidence="15 16">K10HN5</strain>
    </source>
</reference>
<evidence type="ECO:0000256" key="9">
    <source>
        <dbReference type="ARBA" id="ARBA00023136"/>
    </source>
</evidence>
<gene>
    <name evidence="15" type="primary">mycP</name>
    <name evidence="15" type="ORF">HF526_24355</name>
</gene>
<dbReference type="InterPro" id="IPR022398">
    <property type="entry name" value="Peptidase_S8_His-AS"/>
</dbReference>
<evidence type="ECO:0000256" key="8">
    <source>
        <dbReference type="ARBA" id="ARBA00022989"/>
    </source>
</evidence>
<keyword evidence="7 10" id="KW-0720">Serine protease</keyword>
<feature type="compositionally biased region" description="Pro residues" evidence="12">
    <location>
        <begin position="429"/>
        <end position="446"/>
    </location>
</feature>
<dbReference type="PANTHER" id="PTHR43806:SF11">
    <property type="entry name" value="CEREVISIN-RELATED"/>
    <property type="match status" value="1"/>
</dbReference>
<dbReference type="Gene3D" id="3.40.50.200">
    <property type="entry name" value="Peptidase S8/S53 domain"/>
    <property type="match status" value="1"/>
</dbReference>
<accession>A0ABX1SFT2</accession>
<evidence type="ECO:0000256" key="3">
    <source>
        <dbReference type="ARBA" id="ARBA00022475"/>
    </source>
</evidence>
<dbReference type="InterPro" id="IPR036852">
    <property type="entry name" value="Peptidase_S8/S53_dom_sf"/>
</dbReference>
<dbReference type="PROSITE" id="PS00137">
    <property type="entry name" value="SUBTILASE_HIS"/>
    <property type="match status" value="1"/>
</dbReference>
<evidence type="ECO:0000259" key="14">
    <source>
        <dbReference type="Pfam" id="PF00082"/>
    </source>
</evidence>
<dbReference type="NCBIfam" id="TIGR03921">
    <property type="entry name" value="T7SS_mycosin"/>
    <property type="match status" value="1"/>
</dbReference>
<keyword evidence="9" id="KW-0472">Membrane</keyword>
<keyword evidence="13" id="KW-0732">Signal</keyword>
<evidence type="ECO:0000256" key="6">
    <source>
        <dbReference type="ARBA" id="ARBA00022801"/>
    </source>
</evidence>
<dbReference type="InterPro" id="IPR000209">
    <property type="entry name" value="Peptidase_S8/S53_dom"/>
</dbReference>
<dbReference type="Proteomes" id="UP000820669">
    <property type="component" value="Unassembled WGS sequence"/>
</dbReference>
<feature type="region of interest" description="Disordered" evidence="12">
    <location>
        <begin position="424"/>
        <end position="464"/>
    </location>
</feature>
<keyword evidence="8" id="KW-1133">Transmembrane helix</keyword>
<dbReference type="GO" id="GO:0008233">
    <property type="term" value="F:peptidase activity"/>
    <property type="evidence" value="ECO:0007669"/>
    <property type="project" value="UniProtKB-KW"/>
</dbReference>
<feature type="active site" description="Charge relay system" evidence="10">
    <location>
        <position position="96"/>
    </location>
</feature>
<sequence>MRAEAAVALALSLVLVPAAPSPVPQPPPVQVSVPAGGIPGPVPGLRLPDSCPTPVPGTDPTDSAVDTAGSVAADVLQLDAVHTLASGAGQRIAVIDTGVAPHPRLAGRLLGGGDYLQGSDGLDDCDGHGTAVAGLLAAAPGPDDTFVGIAPGAELLSIRQSSALLQVPGPAGTLVPAGDTDTLAAAIVRAVRQQATVINISEAACLPAATAARAGRSLQAALSYAAESDVVVVAAAGNAGSGGCANPGDDRQVSLPGWYGEGLLTVGATDPDGTPAPFSVPGPWVDVAAPGTGLRSLAVGRGLTGPDVQGTSFAAPWVAGLAALVRERFPQLTAREVADRITATARRPAGVDPAVGHGVIDPLAALTAEPLRLSPDGLIARPTATLPGAEPAPAGTTTPGGAVGLLGVAVLLGAVAAAAGRLRVSPRRVPGPAPRRPPAPPAPGPVPVRSGAAAGPPPGPGRRG</sequence>
<evidence type="ECO:0000313" key="15">
    <source>
        <dbReference type="EMBL" id="NMI00417.1"/>
    </source>
</evidence>
<feature type="chain" id="PRO_5046876011" evidence="13">
    <location>
        <begin position="19"/>
        <end position="464"/>
    </location>
</feature>
<protein>
    <submittedName>
        <fullName evidence="15">Type VII secretion-associated serine protease mycosin</fullName>
    </submittedName>
</protein>
<dbReference type="PANTHER" id="PTHR43806">
    <property type="entry name" value="PEPTIDASE S8"/>
    <property type="match status" value="1"/>
</dbReference>
<dbReference type="InterPro" id="IPR050131">
    <property type="entry name" value="Peptidase_S8_subtilisin-like"/>
</dbReference>
<dbReference type="GO" id="GO:0006508">
    <property type="term" value="P:proteolysis"/>
    <property type="evidence" value="ECO:0007669"/>
    <property type="project" value="UniProtKB-KW"/>
</dbReference>
<feature type="signal peptide" evidence="13">
    <location>
        <begin position="1"/>
        <end position="18"/>
    </location>
</feature>
<comment type="similarity">
    <text evidence="2 10 11">Belongs to the peptidase S8 family.</text>
</comment>
<comment type="subcellular location">
    <subcellularLocation>
        <location evidence="1">Cell membrane</location>
        <topology evidence="1">Single-pass membrane protein</topology>
    </subcellularLocation>
</comment>
<evidence type="ECO:0000256" key="7">
    <source>
        <dbReference type="ARBA" id="ARBA00022825"/>
    </source>
</evidence>